<dbReference type="Proteomes" id="UP000054408">
    <property type="component" value="Unassembled WGS sequence"/>
</dbReference>
<dbReference type="OMA" id="HEIACME"/>
<evidence type="ECO:0000313" key="5">
    <source>
        <dbReference type="Proteomes" id="UP000054408"/>
    </source>
</evidence>
<evidence type="ECO:0000256" key="3">
    <source>
        <dbReference type="ARBA" id="ARBA00023002"/>
    </source>
</evidence>
<reference evidence="4 5" key="1">
    <citation type="submission" date="2010-05" db="EMBL/GenBank/DDBJ databases">
        <title>The Genome Sequence of Thecamonas trahens ATCC 50062.</title>
        <authorList>
            <consortium name="The Broad Institute Genome Sequencing Platform"/>
            <person name="Russ C."/>
            <person name="Cuomo C."/>
            <person name="Shea T."/>
            <person name="Young S.K."/>
            <person name="Zeng Q."/>
            <person name="Koehrsen M."/>
            <person name="Haas B."/>
            <person name="Borodovsky M."/>
            <person name="Guigo R."/>
            <person name="Alvarado L."/>
            <person name="Berlin A."/>
            <person name="Bochicchio J."/>
            <person name="Borenstein D."/>
            <person name="Chapman S."/>
            <person name="Chen Z."/>
            <person name="Freedman E."/>
            <person name="Gellesch M."/>
            <person name="Goldberg J."/>
            <person name="Griggs A."/>
            <person name="Gujja S."/>
            <person name="Heilman E."/>
            <person name="Heiman D."/>
            <person name="Hepburn T."/>
            <person name="Howarth C."/>
            <person name="Jen D."/>
            <person name="Larson L."/>
            <person name="Mehta T."/>
            <person name="Park D."/>
            <person name="Pearson M."/>
            <person name="Roberts A."/>
            <person name="Saif S."/>
            <person name="Shenoy N."/>
            <person name="Sisk P."/>
            <person name="Stolte C."/>
            <person name="Sykes S."/>
            <person name="Thomson T."/>
            <person name="Walk T."/>
            <person name="White J."/>
            <person name="Yandava C."/>
            <person name="Burger G."/>
            <person name="Gray M.W."/>
            <person name="Holland P.W.H."/>
            <person name="King N."/>
            <person name="Lang F.B.F."/>
            <person name="Roger A.J."/>
            <person name="Ruiz-Trillo I."/>
            <person name="Lander E."/>
            <person name="Nusbaum C."/>
        </authorList>
    </citation>
    <scope>NUCLEOTIDE SEQUENCE [LARGE SCALE GENOMIC DNA]</scope>
    <source>
        <strain evidence="4 5">ATCC 50062</strain>
    </source>
</reference>
<keyword evidence="3" id="KW-0560">Oxidoreductase</keyword>
<accession>A0A0L0DA18</accession>
<keyword evidence="1" id="KW-0285">Flavoprotein</keyword>
<dbReference type="EMBL" id="GL349453">
    <property type="protein sequence ID" value="KNC49060.1"/>
    <property type="molecule type" value="Genomic_DNA"/>
</dbReference>
<organism evidence="4 5">
    <name type="scientific">Thecamonas trahens ATCC 50062</name>
    <dbReference type="NCBI Taxonomy" id="461836"/>
    <lineage>
        <taxon>Eukaryota</taxon>
        <taxon>Apusozoa</taxon>
        <taxon>Apusomonadida</taxon>
        <taxon>Apusomonadidae</taxon>
        <taxon>Thecamonas</taxon>
    </lineage>
</organism>
<dbReference type="RefSeq" id="XP_013758093.1">
    <property type="nucleotide sequence ID" value="XM_013902639.1"/>
</dbReference>
<keyword evidence="2" id="KW-0274">FAD</keyword>
<proteinExistence type="predicted"/>
<sequence length="565" mass="60343">MFEAIASERTRLAGQGLALATVDALCPEMEARLHAVEILASCDSVEKDVSKGRLVAIVGGGLSGCEAARLHAAEGASVIVLEKRIAYGGVWATTANTASRVQVDPVSFRPLHDSSPLPDDDESDPFGSFYRSRADVLDQLASDIEGANLIARTVFGVHVESFDHTDDGKVAVTVAVDDGTCAIAVFDELHIRTGSLTDHVGGATALGLDDVSFGGKVARGIADDVASSELADADVVIVGLGAFAVENVRRSLAAGAKSITVLTRRADKLLFPEAATYVLRHALNQTAAAELGQAQLDAMWARVHGLVATGAAAAGLSDLLLNPDTVVEIDGLPHFVFSNGLPAMSSNVVFLGAAYGLVTIFVDEIAAFASNGLVTKTGRELPADVVLTCLGFGTRDSLLAGHTVTDAWFVDGRVTVTHNLRGDRVNGANVIGPRVDASNFLISYYEDAVEYERTIRSMCDDESREIYHEIACMEPISTPAAVDDVDYFTTLVLSNKLERCSAPRIAAILDDNRDKRVALYDLVLPDWTFWERDAAAWDRMARELAGRVGKDVIPYPGWHWDNMLS</sequence>
<name>A0A0L0DA18_THETB</name>
<dbReference type="Pfam" id="PF13450">
    <property type="entry name" value="NAD_binding_8"/>
    <property type="match status" value="1"/>
</dbReference>
<dbReference type="Gene3D" id="3.50.50.60">
    <property type="entry name" value="FAD/NAD(P)-binding domain"/>
    <property type="match status" value="1"/>
</dbReference>
<dbReference type="SUPFAM" id="SSF51905">
    <property type="entry name" value="FAD/NAD(P)-binding domain"/>
    <property type="match status" value="1"/>
</dbReference>
<gene>
    <name evidence="4" type="ORF">AMSG_05019</name>
</gene>
<keyword evidence="5" id="KW-1185">Reference proteome</keyword>
<dbReference type="OrthoDB" id="414698at2759"/>
<dbReference type="PANTHER" id="PTHR23023">
    <property type="entry name" value="DIMETHYLANILINE MONOOXYGENASE"/>
    <property type="match status" value="1"/>
</dbReference>
<protein>
    <submittedName>
        <fullName evidence="4">Uncharacterized protein</fullName>
    </submittedName>
</protein>
<evidence type="ECO:0000313" key="4">
    <source>
        <dbReference type="EMBL" id="KNC49060.1"/>
    </source>
</evidence>
<dbReference type="GeneID" id="25564523"/>
<dbReference type="InterPro" id="IPR050346">
    <property type="entry name" value="FMO-like"/>
</dbReference>
<dbReference type="InterPro" id="IPR036188">
    <property type="entry name" value="FAD/NAD-bd_sf"/>
</dbReference>
<dbReference type="AlphaFoldDB" id="A0A0L0DA18"/>
<dbReference type="GO" id="GO:0016491">
    <property type="term" value="F:oxidoreductase activity"/>
    <property type="evidence" value="ECO:0007669"/>
    <property type="project" value="UniProtKB-KW"/>
</dbReference>
<evidence type="ECO:0000256" key="1">
    <source>
        <dbReference type="ARBA" id="ARBA00022630"/>
    </source>
</evidence>
<evidence type="ECO:0000256" key="2">
    <source>
        <dbReference type="ARBA" id="ARBA00022827"/>
    </source>
</evidence>
<dbReference type="STRING" id="461836.A0A0L0DA18"/>